<dbReference type="AlphaFoldDB" id="A0A397I498"/>
<proteinExistence type="predicted"/>
<sequence length="151" mass="18106">MSIKYILEIEEYLMGSITMFTTWWIPLRIKKKMEQIKNILLSFLHKLKSIPAQVSYSHVTIDGNVVKASFLRMGINVTPEQNAQDQDLILRIMESRHNIHDMRERHRKIGLENHNNFSQFETNYAMSKGSRVYRSNKRIREERRKFSPYKF</sequence>
<evidence type="ECO:0000313" key="1">
    <source>
        <dbReference type="EMBL" id="RHZ69777.1"/>
    </source>
</evidence>
<dbReference type="EMBL" id="PQFF01000255">
    <property type="protein sequence ID" value="RHZ69777.1"/>
    <property type="molecule type" value="Genomic_DNA"/>
</dbReference>
<accession>A0A397I498</accession>
<evidence type="ECO:0000313" key="2">
    <source>
        <dbReference type="Proteomes" id="UP000266861"/>
    </source>
</evidence>
<gene>
    <name evidence="1" type="ORF">Glove_278g43</name>
</gene>
<name>A0A397I498_9GLOM</name>
<protein>
    <submittedName>
        <fullName evidence="1">Uncharacterized protein</fullName>
    </submittedName>
</protein>
<comment type="caution">
    <text evidence="1">The sequence shown here is derived from an EMBL/GenBank/DDBJ whole genome shotgun (WGS) entry which is preliminary data.</text>
</comment>
<organism evidence="1 2">
    <name type="scientific">Diversispora epigaea</name>
    <dbReference type="NCBI Taxonomy" id="1348612"/>
    <lineage>
        <taxon>Eukaryota</taxon>
        <taxon>Fungi</taxon>
        <taxon>Fungi incertae sedis</taxon>
        <taxon>Mucoromycota</taxon>
        <taxon>Glomeromycotina</taxon>
        <taxon>Glomeromycetes</taxon>
        <taxon>Diversisporales</taxon>
        <taxon>Diversisporaceae</taxon>
        <taxon>Diversispora</taxon>
    </lineage>
</organism>
<keyword evidence="2" id="KW-1185">Reference proteome</keyword>
<dbReference type="Proteomes" id="UP000266861">
    <property type="component" value="Unassembled WGS sequence"/>
</dbReference>
<reference evidence="1 2" key="1">
    <citation type="submission" date="2018-08" db="EMBL/GenBank/DDBJ databases">
        <title>Genome and evolution of the arbuscular mycorrhizal fungus Diversispora epigaea (formerly Glomus versiforme) and its bacterial endosymbionts.</title>
        <authorList>
            <person name="Sun X."/>
            <person name="Fei Z."/>
            <person name="Harrison M."/>
        </authorList>
    </citation>
    <scope>NUCLEOTIDE SEQUENCE [LARGE SCALE GENOMIC DNA]</scope>
    <source>
        <strain evidence="1 2">IT104</strain>
    </source>
</reference>